<feature type="transmembrane region" description="Helical" evidence="11">
    <location>
        <begin position="537"/>
        <end position="554"/>
    </location>
</feature>
<keyword evidence="3 9" id="KW-0853">WD repeat</keyword>
<dbReference type="SMART" id="SM00320">
    <property type="entry name" value="WD40"/>
    <property type="match status" value="7"/>
</dbReference>
<keyword evidence="7 11" id="KW-0472">Membrane</keyword>
<comment type="similarity">
    <text evidence="8">Belongs to the WD repeat CIA1 family.</text>
</comment>
<organism evidence="13 14">
    <name type="scientific">Macrostomum lignano</name>
    <dbReference type="NCBI Taxonomy" id="282301"/>
    <lineage>
        <taxon>Eukaryota</taxon>
        <taxon>Metazoa</taxon>
        <taxon>Spiralia</taxon>
        <taxon>Lophotrochozoa</taxon>
        <taxon>Platyhelminthes</taxon>
        <taxon>Rhabditophora</taxon>
        <taxon>Macrostomorpha</taxon>
        <taxon>Macrostomida</taxon>
        <taxon>Macrostomidae</taxon>
        <taxon>Macrostomum</taxon>
    </lineage>
</organism>
<dbReference type="HAMAP" id="MF_03037">
    <property type="entry name" value="ciao1"/>
    <property type="match status" value="1"/>
</dbReference>
<dbReference type="PROSITE" id="PS00678">
    <property type="entry name" value="WD_REPEATS_1"/>
    <property type="match status" value="1"/>
</dbReference>
<dbReference type="GO" id="GO:0016020">
    <property type="term" value="C:membrane"/>
    <property type="evidence" value="ECO:0007669"/>
    <property type="project" value="UniProtKB-SubCell"/>
</dbReference>
<dbReference type="Pfam" id="PF00400">
    <property type="entry name" value="WD40"/>
    <property type="match status" value="6"/>
</dbReference>
<evidence type="ECO:0000256" key="9">
    <source>
        <dbReference type="PROSITE-ProRule" id="PRU00221"/>
    </source>
</evidence>
<dbReference type="GO" id="GO:0016226">
    <property type="term" value="P:iron-sulfur cluster assembly"/>
    <property type="evidence" value="ECO:0007669"/>
    <property type="project" value="UniProtKB-UniRule"/>
</dbReference>
<feature type="domain" description="Yip1" evidence="12">
    <location>
        <begin position="409"/>
        <end position="552"/>
    </location>
</feature>
<dbReference type="PANTHER" id="PTHR19920">
    <property type="entry name" value="WD40 PROTEIN CIAO1"/>
    <property type="match status" value="1"/>
</dbReference>
<feature type="repeat" description="WD" evidence="9">
    <location>
        <begin position="156"/>
        <end position="186"/>
    </location>
</feature>
<protein>
    <recommendedName>
        <fullName evidence="8">Probable cytosolic iron-sulfur protein assembly protein CIAO1 homolog</fullName>
    </recommendedName>
</protein>
<evidence type="ECO:0000256" key="8">
    <source>
        <dbReference type="HAMAP-Rule" id="MF_03037"/>
    </source>
</evidence>
<proteinExistence type="inferred from homology"/>
<feature type="repeat" description="WD" evidence="9">
    <location>
        <begin position="251"/>
        <end position="286"/>
    </location>
</feature>
<dbReference type="AlphaFoldDB" id="A0A1I8GKD2"/>
<evidence type="ECO:0000313" key="14">
    <source>
        <dbReference type="WBParaSite" id="maker-uti_cns_0002162-snap-gene-0.10-mRNA-1"/>
    </source>
</evidence>
<evidence type="ECO:0000256" key="3">
    <source>
        <dbReference type="ARBA" id="ARBA00022574"/>
    </source>
</evidence>
<feature type="repeat" description="WD" evidence="9">
    <location>
        <begin position="111"/>
        <end position="152"/>
    </location>
</feature>
<evidence type="ECO:0000256" key="2">
    <source>
        <dbReference type="ARBA" id="ARBA00010596"/>
    </source>
</evidence>
<dbReference type="InterPro" id="IPR028608">
    <property type="entry name" value="CIAO1/Cia1"/>
</dbReference>
<feature type="region of interest" description="Disordered" evidence="10">
    <location>
        <begin position="363"/>
        <end position="386"/>
    </location>
</feature>
<comment type="subcellular location">
    <subcellularLocation>
        <location evidence="1">Membrane</location>
        <topology evidence="1">Multi-pass membrane protein</topology>
    </subcellularLocation>
</comment>
<dbReference type="PANTHER" id="PTHR19920:SF0">
    <property type="entry name" value="CYTOSOLIC IRON-SULFUR PROTEIN ASSEMBLY PROTEIN CIAO1-RELATED"/>
    <property type="match status" value="1"/>
</dbReference>
<feature type="transmembrane region" description="Helical" evidence="11">
    <location>
        <begin position="504"/>
        <end position="525"/>
    </location>
</feature>
<dbReference type="PROSITE" id="PS50082">
    <property type="entry name" value="WD_REPEATS_2"/>
    <property type="match status" value="6"/>
</dbReference>
<dbReference type="InterPro" id="IPR001680">
    <property type="entry name" value="WD40_rpt"/>
</dbReference>
<keyword evidence="13" id="KW-1185">Reference proteome</keyword>
<evidence type="ECO:0000256" key="5">
    <source>
        <dbReference type="ARBA" id="ARBA00022737"/>
    </source>
</evidence>
<dbReference type="PROSITE" id="PS50294">
    <property type="entry name" value="WD_REPEATS_REGION"/>
    <property type="match status" value="4"/>
</dbReference>
<dbReference type="InterPro" id="IPR006977">
    <property type="entry name" value="Yip1_dom"/>
</dbReference>
<keyword evidence="4 11" id="KW-0812">Transmembrane</keyword>
<dbReference type="InterPro" id="IPR019775">
    <property type="entry name" value="WD40_repeat_CS"/>
</dbReference>
<reference evidence="14" key="1">
    <citation type="submission" date="2016-11" db="UniProtKB">
        <authorList>
            <consortium name="WormBaseParasite"/>
        </authorList>
    </citation>
    <scope>IDENTIFICATION</scope>
</reference>
<evidence type="ECO:0000313" key="13">
    <source>
        <dbReference type="Proteomes" id="UP000095280"/>
    </source>
</evidence>
<dbReference type="CDD" id="cd00200">
    <property type="entry name" value="WD40"/>
    <property type="match status" value="1"/>
</dbReference>
<evidence type="ECO:0000256" key="6">
    <source>
        <dbReference type="ARBA" id="ARBA00022989"/>
    </source>
</evidence>
<dbReference type="GO" id="GO:0097361">
    <property type="term" value="C:cytosolic [4Fe-4S] assembly targeting complex"/>
    <property type="evidence" value="ECO:0007669"/>
    <property type="project" value="InterPro"/>
</dbReference>
<evidence type="ECO:0000256" key="1">
    <source>
        <dbReference type="ARBA" id="ARBA00004141"/>
    </source>
</evidence>
<evidence type="ECO:0000259" key="12">
    <source>
        <dbReference type="Pfam" id="PF04893"/>
    </source>
</evidence>
<keyword evidence="6 11" id="KW-1133">Transmembrane helix</keyword>
<comment type="similarity">
    <text evidence="2">Belongs to the YIP1 family.</text>
</comment>
<dbReference type="InterPro" id="IPR015943">
    <property type="entry name" value="WD40/YVTN_repeat-like_dom_sf"/>
</dbReference>
<dbReference type="Gene3D" id="2.130.10.10">
    <property type="entry name" value="YVTN repeat-like/Quinoprotein amine dehydrogenase"/>
    <property type="match status" value="2"/>
</dbReference>
<feature type="repeat" description="WD" evidence="9">
    <location>
        <begin position="200"/>
        <end position="232"/>
    </location>
</feature>
<evidence type="ECO:0000256" key="10">
    <source>
        <dbReference type="SAM" id="MobiDB-lite"/>
    </source>
</evidence>
<keyword evidence="5" id="KW-0677">Repeat</keyword>
<feature type="transmembrane region" description="Helical" evidence="11">
    <location>
        <begin position="448"/>
        <end position="465"/>
    </location>
</feature>
<feature type="repeat" description="WD" evidence="9">
    <location>
        <begin position="11"/>
        <end position="43"/>
    </location>
</feature>
<accession>A0A1I8GKD2</accession>
<dbReference type="InterPro" id="IPR036322">
    <property type="entry name" value="WD40_repeat_dom_sf"/>
</dbReference>
<sequence length="555" mass="60926">QASVVSLAQTLDGHSDRVWCVAWSPDGRLLATCGGDKTIRLWQCELSTDQSNNRRLSHCDTLSGEHHRTIRSVAFSPCSRRLACGSFDATITVYSRQDGEVGSRFESVAKLEGHENEVKDVAWSPSGHYLATCGRDKSLWVWEMDDDSDFQCLSVTQPHSQDIKCVVWHPQSEILATASYDDTLKLHREDGDDWCSFATLSGHESTVWRAAFSPDGKRLASCSADRTLRVWSAAGAPTDGPTTWRCEATLTGGHELPIFSCSWHPSRDWLLSASQDNSICLWTANTDSGCWDLVERVADAHCEDVNDVKWHPTIDNLFVSVGDDCLVKRQQNMCSAPYNPSDWSGGFQMDDQQQHQAPVYYGQQDIASGGPPGDKGPSSGGDNFEDEPPLLEELGINFDHITQKTLMVLNPLKQADMEAVKDTDLAGPLVFCLAFGGALLLTGKLHFGYIYGIGVTGCLALYMLLNMMNTTTVQLTSVMSTLGYCLLPMCLLSLMAVVVSLRSLAGIILTSLTVAWCAYSSSKLFVNALSMDHQRLLVAYPCALVYGVFALLTVF</sequence>
<evidence type="ECO:0000256" key="11">
    <source>
        <dbReference type="SAM" id="Phobius"/>
    </source>
</evidence>
<evidence type="ECO:0000256" key="4">
    <source>
        <dbReference type="ARBA" id="ARBA00022692"/>
    </source>
</evidence>
<comment type="function">
    <text evidence="8">Essential component of the cytosolic iron-sulfur (Fe/S) protein assembly machinery. Required for the maturation of extramitochondrial Fe/S proteins.</text>
</comment>
<feature type="transmembrane region" description="Helical" evidence="11">
    <location>
        <begin position="477"/>
        <end position="498"/>
    </location>
</feature>
<name>A0A1I8GKD2_9PLAT</name>
<dbReference type="WBParaSite" id="maker-uti_cns_0002162-snap-gene-0.10-mRNA-1">
    <property type="protein sequence ID" value="maker-uti_cns_0002162-snap-gene-0.10-mRNA-1"/>
    <property type="gene ID" value="maker-uti_cns_0002162-snap-gene-0.10"/>
</dbReference>
<dbReference type="SUPFAM" id="SSF50978">
    <property type="entry name" value="WD40 repeat-like"/>
    <property type="match status" value="1"/>
</dbReference>
<dbReference type="Proteomes" id="UP000095280">
    <property type="component" value="Unplaced"/>
</dbReference>
<feature type="repeat" description="WD" evidence="9">
    <location>
        <begin position="63"/>
        <end position="104"/>
    </location>
</feature>
<evidence type="ECO:0000256" key="7">
    <source>
        <dbReference type="ARBA" id="ARBA00023136"/>
    </source>
</evidence>
<dbReference type="Pfam" id="PF04893">
    <property type="entry name" value="Yip1"/>
    <property type="match status" value="1"/>
</dbReference>